<proteinExistence type="predicted"/>
<evidence type="ECO:0000313" key="2">
    <source>
        <dbReference type="Proteomes" id="UP000005950"/>
    </source>
</evidence>
<sequence length="61" mass="6692">MVCGRLNCKNHEGIAPGRELFLCFGVSHISPVGKTSKNGGICLKLFYALRKNCDKIVKVNI</sequence>
<gene>
    <name evidence="1" type="ORF">HOLDEFILI_03092</name>
</gene>
<reference evidence="1 2" key="2">
    <citation type="submission" date="2009-02" db="EMBL/GenBank/DDBJ databases">
        <title>Draft genome sequence of Holdemania filiformis DSM 12042.</title>
        <authorList>
            <person name="Sudarsanam P."/>
            <person name="Ley R."/>
            <person name="Guruge J."/>
            <person name="Turnbaugh P.J."/>
            <person name="Mahowald M."/>
            <person name="Liep D."/>
            <person name="Gordon J."/>
        </authorList>
    </citation>
    <scope>NUCLEOTIDE SEQUENCE [LARGE SCALE GENOMIC DNA]</scope>
    <source>
        <strain evidence="1 2">DSM 12042</strain>
    </source>
</reference>
<dbReference type="EMBL" id="ACCF01000196">
    <property type="protein sequence ID" value="EEF66720.1"/>
    <property type="molecule type" value="Genomic_DNA"/>
</dbReference>
<accession>B9YB85</accession>
<dbReference type="Proteomes" id="UP000005950">
    <property type="component" value="Unassembled WGS sequence"/>
</dbReference>
<organism evidence="1 2">
    <name type="scientific">Holdemania filiformis DSM 12042</name>
    <dbReference type="NCBI Taxonomy" id="545696"/>
    <lineage>
        <taxon>Bacteria</taxon>
        <taxon>Bacillati</taxon>
        <taxon>Bacillota</taxon>
        <taxon>Erysipelotrichia</taxon>
        <taxon>Erysipelotrichales</taxon>
        <taxon>Erysipelotrichaceae</taxon>
        <taxon>Holdemania</taxon>
    </lineage>
</organism>
<comment type="caution">
    <text evidence="1">The sequence shown here is derived from an EMBL/GenBank/DDBJ whole genome shotgun (WGS) entry which is preliminary data.</text>
</comment>
<name>B9YB85_9FIRM</name>
<reference evidence="1 2" key="1">
    <citation type="submission" date="2008-12" db="EMBL/GenBank/DDBJ databases">
        <authorList>
            <person name="Fulton L."/>
            <person name="Clifton S."/>
            <person name="Fulton B."/>
            <person name="Xu J."/>
            <person name="Minx P."/>
            <person name="Pepin K.H."/>
            <person name="Johnson M."/>
            <person name="Bhonagiri V."/>
            <person name="Nash W.E."/>
            <person name="Mardis E.R."/>
            <person name="Wilson R.K."/>
        </authorList>
    </citation>
    <scope>NUCLEOTIDE SEQUENCE [LARGE SCALE GENOMIC DNA]</scope>
    <source>
        <strain evidence="1 2">DSM 12042</strain>
    </source>
</reference>
<dbReference type="STRING" id="545696.HOLDEFILI_03092"/>
<dbReference type="AlphaFoldDB" id="B9YB85"/>
<dbReference type="HOGENOM" id="CLU_2916282_0_0_9"/>
<protein>
    <submittedName>
        <fullName evidence="1">Uncharacterized protein</fullName>
    </submittedName>
</protein>
<evidence type="ECO:0000313" key="1">
    <source>
        <dbReference type="EMBL" id="EEF66720.1"/>
    </source>
</evidence>